<sequence>MAPTKTLSSQGPCVWRRKVRKKRDSWYRLFETRGHTGTTSLLMRCWTTAIICGDLGSSLPSIAPSNDQSEPNPLPGPQISYRAIDRAPSLELCNNATVCTTSLEEAEAHLQENSRRKALMTMSIPKHIPSKSIAILSRRSDVIVGLLQTGLRLDYRKVTPQGSFTPTSSHSSWKPPEREHLPYRSDLHARQRCRGVEAGSTLPANRNRYRALHRICDRNLSLGERDRQSGRRKDTQAQAPYSVYFPVLPPHGSPVVPIVDAKARLSCQAPIKAEEDIPATT</sequence>
<evidence type="ECO:0000313" key="1">
    <source>
        <dbReference type="EMBL" id="KAF2499119.1"/>
    </source>
</evidence>
<gene>
    <name evidence="1" type="ORF">BU16DRAFT_557453</name>
</gene>
<dbReference type="EMBL" id="MU004184">
    <property type="protein sequence ID" value="KAF2499119.1"/>
    <property type="molecule type" value="Genomic_DNA"/>
</dbReference>
<dbReference type="AlphaFoldDB" id="A0A6A6R3J1"/>
<keyword evidence="2" id="KW-1185">Reference proteome</keyword>
<reference evidence="1" key="1">
    <citation type="journal article" date="2020" name="Stud. Mycol.">
        <title>101 Dothideomycetes genomes: a test case for predicting lifestyles and emergence of pathogens.</title>
        <authorList>
            <person name="Haridas S."/>
            <person name="Albert R."/>
            <person name="Binder M."/>
            <person name="Bloem J."/>
            <person name="Labutti K."/>
            <person name="Salamov A."/>
            <person name="Andreopoulos B."/>
            <person name="Baker S."/>
            <person name="Barry K."/>
            <person name="Bills G."/>
            <person name="Bluhm B."/>
            <person name="Cannon C."/>
            <person name="Castanera R."/>
            <person name="Culley D."/>
            <person name="Daum C."/>
            <person name="Ezra D."/>
            <person name="Gonzalez J."/>
            <person name="Henrissat B."/>
            <person name="Kuo A."/>
            <person name="Liang C."/>
            <person name="Lipzen A."/>
            <person name="Lutzoni F."/>
            <person name="Magnuson J."/>
            <person name="Mondo S."/>
            <person name="Nolan M."/>
            <person name="Ohm R."/>
            <person name="Pangilinan J."/>
            <person name="Park H.-J."/>
            <person name="Ramirez L."/>
            <person name="Alfaro M."/>
            <person name="Sun H."/>
            <person name="Tritt A."/>
            <person name="Yoshinaga Y."/>
            <person name="Zwiers L.-H."/>
            <person name="Turgeon B."/>
            <person name="Goodwin S."/>
            <person name="Spatafora J."/>
            <person name="Crous P."/>
            <person name="Grigoriev I."/>
        </authorList>
    </citation>
    <scope>NUCLEOTIDE SEQUENCE</scope>
    <source>
        <strain evidence="1">CBS 269.34</strain>
    </source>
</reference>
<accession>A0A6A6R3J1</accession>
<dbReference type="Proteomes" id="UP000799750">
    <property type="component" value="Unassembled WGS sequence"/>
</dbReference>
<organism evidence="1 2">
    <name type="scientific">Lophium mytilinum</name>
    <dbReference type="NCBI Taxonomy" id="390894"/>
    <lineage>
        <taxon>Eukaryota</taxon>
        <taxon>Fungi</taxon>
        <taxon>Dikarya</taxon>
        <taxon>Ascomycota</taxon>
        <taxon>Pezizomycotina</taxon>
        <taxon>Dothideomycetes</taxon>
        <taxon>Pleosporomycetidae</taxon>
        <taxon>Mytilinidiales</taxon>
        <taxon>Mytilinidiaceae</taxon>
        <taxon>Lophium</taxon>
    </lineage>
</organism>
<proteinExistence type="predicted"/>
<protein>
    <submittedName>
        <fullName evidence="1">Uncharacterized protein</fullName>
    </submittedName>
</protein>
<evidence type="ECO:0000313" key="2">
    <source>
        <dbReference type="Proteomes" id="UP000799750"/>
    </source>
</evidence>
<name>A0A6A6R3J1_9PEZI</name>